<accession>A0A2B7WT76</accession>
<dbReference type="Proteomes" id="UP000224634">
    <property type="component" value="Unassembled WGS sequence"/>
</dbReference>
<dbReference type="STRING" id="1447883.A0A2B7WT76"/>
<reference evidence="1 2" key="1">
    <citation type="submission" date="2017-10" db="EMBL/GenBank/DDBJ databases">
        <title>Comparative genomics in systemic dimorphic fungi from Ajellomycetaceae.</title>
        <authorList>
            <person name="Munoz J.F."/>
            <person name="Mcewen J.G."/>
            <person name="Clay O.K."/>
            <person name="Cuomo C.A."/>
        </authorList>
    </citation>
    <scope>NUCLEOTIDE SEQUENCE [LARGE SCALE GENOMIC DNA]</scope>
    <source>
        <strain evidence="1 2">UAMH7299</strain>
    </source>
</reference>
<dbReference type="AlphaFoldDB" id="A0A2B7WT76"/>
<keyword evidence="2" id="KW-1185">Reference proteome</keyword>
<proteinExistence type="predicted"/>
<organism evidence="1 2">
    <name type="scientific">Polytolypa hystricis (strain UAMH7299)</name>
    <dbReference type="NCBI Taxonomy" id="1447883"/>
    <lineage>
        <taxon>Eukaryota</taxon>
        <taxon>Fungi</taxon>
        <taxon>Dikarya</taxon>
        <taxon>Ascomycota</taxon>
        <taxon>Pezizomycotina</taxon>
        <taxon>Eurotiomycetes</taxon>
        <taxon>Eurotiomycetidae</taxon>
        <taxon>Onygenales</taxon>
        <taxon>Onygenales incertae sedis</taxon>
        <taxon>Polytolypa</taxon>
    </lineage>
</organism>
<comment type="caution">
    <text evidence="1">The sequence shown here is derived from an EMBL/GenBank/DDBJ whole genome shotgun (WGS) entry which is preliminary data.</text>
</comment>
<dbReference type="EMBL" id="PDNA01000260">
    <property type="protein sequence ID" value="PGH00006.1"/>
    <property type="molecule type" value="Genomic_DNA"/>
</dbReference>
<evidence type="ECO:0008006" key="3">
    <source>
        <dbReference type="Google" id="ProtNLM"/>
    </source>
</evidence>
<dbReference type="PANTHER" id="PTHR36167">
    <property type="entry name" value="C2H2 FINGER DOMAIN TRANSCRIPTION FACTOR (EUROFUNG)-RELATED"/>
    <property type="match status" value="1"/>
</dbReference>
<sequence length="364" mass="41639">MVGIEQVSTILVVAQLGILLSKVLIEYLEEAQEAPSRILRISNEIQTTSERLKEVANLVDVNQRTRLFSEEGLQSALRASTECEQVIQEVRLILRKSGYNKPIPTDCVIDKDEIDISHFTRIKWPFVKPKLAVPRAELQRIKSDLILLFITVMARRAEAVYSSGYSSSEEDSEDENDRAQFHEFKKLRVLKEEEKQLEDKALLLNIQRGEKRKMAEAERERIEVEGVAKFKEALARQKDERESRTRAFKGALEAQLSGLGLSSEQNEHILQHIRLPNDDEINSNTPNLEHDRTATPLEAGLFKAASASKFNLSPKLMWRRIMRNEIPKLPKDTKSPADLASTYDEDESISYEIWVIDSHPYEGI</sequence>
<dbReference type="PANTHER" id="PTHR36167:SF4">
    <property type="entry name" value="FUNGAL N-TERMINAL DOMAIN-CONTAINING PROTEIN"/>
    <property type="match status" value="1"/>
</dbReference>
<name>A0A2B7WT76_POLH7</name>
<protein>
    <recommendedName>
        <fullName evidence="3">Fungal N-terminal domain-containing protein</fullName>
    </recommendedName>
</protein>
<dbReference type="InterPro" id="IPR039327">
    <property type="entry name" value="CON7-like"/>
</dbReference>
<evidence type="ECO:0000313" key="1">
    <source>
        <dbReference type="EMBL" id="PGH00006.1"/>
    </source>
</evidence>
<dbReference type="GO" id="GO:0006355">
    <property type="term" value="P:regulation of DNA-templated transcription"/>
    <property type="evidence" value="ECO:0007669"/>
    <property type="project" value="InterPro"/>
</dbReference>
<dbReference type="OrthoDB" id="4188038at2759"/>
<gene>
    <name evidence="1" type="ORF">AJ80_09243</name>
</gene>
<evidence type="ECO:0000313" key="2">
    <source>
        <dbReference type="Proteomes" id="UP000224634"/>
    </source>
</evidence>